<dbReference type="InterPro" id="IPR000719">
    <property type="entry name" value="Prot_kinase_dom"/>
</dbReference>
<keyword evidence="4" id="KW-0812">Transmembrane</keyword>
<dbReference type="GO" id="GO:0043235">
    <property type="term" value="C:receptor complex"/>
    <property type="evidence" value="ECO:0007669"/>
    <property type="project" value="TreeGrafter"/>
</dbReference>
<keyword evidence="2" id="KW-0067">ATP-binding</keyword>
<name>A0A2I4CP40_AUSLI</name>
<dbReference type="STRING" id="52670.A0A2I4CP40"/>
<dbReference type="InterPro" id="IPR011009">
    <property type="entry name" value="Kinase-like_dom_sf"/>
</dbReference>
<evidence type="ECO:0000313" key="6">
    <source>
        <dbReference type="Proteomes" id="UP000192220"/>
    </source>
</evidence>
<evidence type="ECO:0000256" key="4">
    <source>
        <dbReference type="SAM" id="Phobius"/>
    </source>
</evidence>
<dbReference type="OrthoDB" id="3256376at2759"/>
<dbReference type="InParanoid" id="A0A2I4CP40"/>
<dbReference type="RefSeq" id="XP_013881780.1">
    <property type="nucleotide sequence ID" value="XM_014026326.1"/>
</dbReference>
<dbReference type="GO" id="GO:0016477">
    <property type="term" value="P:cell migration"/>
    <property type="evidence" value="ECO:0007669"/>
    <property type="project" value="TreeGrafter"/>
</dbReference>
<keyword evidence="4" id="KW-0472">Membrane</keyword>
<dbReference type="GO" id="GO:0005886">
    <property type="term" value="C:plasma membrane"/>
    <property type="evidence" value="ECO:0007669"/>
    <property type="project" value="TreeGrafter"/>
</dbReference>
<dbReference type="GO" id="GO:0045766">
    <property type="term" value="P:positive regulation of angiogenesis"/>
    <property type="evidence" value="ECO:0007669"/>
    <property type="project" value="TreeGrafter"/>
</dbReference>
<keyword evidence="6" id="KW-1185">Reference proteome</keyword>
<feature type="transmembrane region" description="Helical" evidence="4">
    <location>
        <begin position="12"/>
        <end position="34"/>
    </location>
</feature>
<evidence type="ECO:0000313" key="7">
    <source>
        <dbReference type="RefSeq" id="XP_013881780.1"/>
    </source>
</evidence>
<dbReference type="InterPro" id="IPR001245">
    <property type="entry name" value="Ser-Thr/Tyr_kinase_cat_dom"/>
</dbReference>
<proteinExistence type="predicted"/>
<dbReference type="GO" id="GO:0005021">
    <property type="term" value="F:vascular endothelial growth factor receptor activity"/>
    <property type="evidence" value="ECO:0007669"/>
    <property type="project" value="TreeGrafter"/>
</dbReference>
<dbReference type="GO" id="GO:0030335">
    <property type="term" value="P:positive regulation of cell migration"/>
    <property type="evidence" value="ECO:0007669"/>
    <property type="project" value="TreeGrafter"/>
</dbReference>
<evidence type="ECO:0000256" key="2">
    <source>
        <dbReference type="ARBA" id="ARBA00022840"/>
    </source>
</evidence>
<dbReference type="Proteomes" id="UP000192220">
    <property type="component" value="Unplaced"/>
</dbReference>
<dbReference type="GO" id="GO:0019838">
    <property type="term" value="F:growth factor binding"/>
    <property type="evidence" value="ECO:0007669"/>
    <property type="project" value="TreeGrafter"/>
</dbReference>
<dbReference type="AlphaFoldDB" id="A0A2I4CP40"/>
<dbReference type="PROSITE" id="PS00109">
    <property type="entry name" value="PROTEIN_KINASE_TYR"/>
    <property type="match status" value="1"/>
</dbReference>
<gene>
    <name evidence="7" type="primary">si:ch211-167j9.5</name>
</gene>
<reference evidence="7" key="1">
    <citation type="submission" date="2025-08" db="UniProtKB">
        <authorList>
            <consortium name="RefSeq"/>
        </authorList>
    </citation>
    <scope>IDENTIFICATION</scope>
    <source>
        <strain evidence="7">Quisiro</strain>
        <tissue evidence="7">Liver</tissue>
    </source>
</reference>
<keyword evidence="7" id="KW-0675">Receptor</keyword>
<dbReference type="PRINTS" id="PR00109">
    <property type="entry name" value="TYRKINASE"/>
</dbReference>
<dbReference type="KEGG" id="alim:106530655"/>
<dbReference type="GO" id="GO:0001525">
    <property type="term" value="P:angiogenesis"/>
    <property type="evidence" value="ECO:0007669"/>
    <property type="project" value="TreeGrafter"/>
</dbReference>
<keyword evidence="4" id="KW-1133">Transmembrane helix</keyword>
<feature type="domain" description="Protein kinase" evidence="5">
    <location>
        <begin position="117"/>
        <end position="388"/>
    </location>
</feature>
<dbReference type="Pfam" id="PF07714">
    <property type="entry name" value="PK_Tyr_Ser-Thr"/>
    <property type="match status" value="1"/>
</dbReference>
<keyword evidence="7" id="KW-0808">Transferase</keyword>
<evidence type="ECO:0000256" key="3">
    <source>
        <dbReference type="SAM" id="MobiDB-lite"/>
    </source>
</evidence>
<organism evidence="6 7">
    <name type="scientific">Austrofundulus limnaeus</name>
    <name type="common">Annual killifish</name>
    <dbReference type="NCBI Taxonomy" id="52670"/>
    <lineage>
        <taxon>Eukaryota</taxon>
        <taxon>Metazoa</taxon>
        <taxon>Chordata</taxon>
        <taxon>Craniata</taxon>
        <taxon>Vertebrata</taxon>
        <taxon>Euteleostomi</taxon>
        <taxon>Actinopterygii</taxon>
        <taxon>Neopterygii</taxon>
        <taxon>Teleostei</taxon>
        <taxon>Neoteleostei</taxon>
        <taxon>Acanthomorphata</taxon>
        <taxon>Ovalentaria</taxon>
        <taxon>Atherinomorphae</taxon>
        <taxon>Cyprinodontiformes</taxon>
        <taxon>Rivulidae</taxon>
        <taxon>Austrofundulus</taxon>
    </lineage>
</organism>
<dbReference type="Gene3D" id="1.10.510.10">
    <property type="entry name" value="Transferase(Phosphotransferase) domain 1"/>
    <property type="match status" value="1"/>
</dbReference>
<dbReference type="PROSITE" id="PS50011">
    <property type="entry name" value="PROTEIN_KINASE_DOM"/>
    <property type="match status" value="1"/>
</dbReference>
<dbReference type="PANTHER" id="PTHR24416">
    <property type="entry name" value="TYROSINE-PROTEIN KINASE RECEPTOR"/>
    <property type="match status" value="1"/>
</dbReference>
<dbReference type="PANTHER" id="PTHR24416:SF552">
    <property type="entry name" value="RECEPTOR PROTEIN-TYROSINE KINASE"/>
    <property type="match status" value="1"/>
</dbReference>
<dbReference type="InterPro" id="IPR050122">
    <property type="entry name" value="RTK"/>
</dbReference>
<dbReference type="SUPFAM" id="SSF56112">
    <property type="entry name" value="Protein kinase-like (PK-like)"/>
    <property type="match status" value="1"/>
</dbReference>
<dbReference type="GO" id="GO:0005524">
    <property type="term" value="F:ATP binding"/>
    <property type="evidence" value="ECO:0007669"/>
    <property type="project" value="UniProtKB-KW"/>
</dbReference>
<feature type="region of interest" description="Disordered" evidence="3">
    <location>
        <begin position="69"/>
        <end position="90"/>
    </location>
</feature>
<accession>A0A2I4CP40</accession>
<dbReference type="GO" id="GO:0045446">
    <property type="term" value="P:endothelial cell differentiation"/>
    <property type="evidence" value="ECO:0007669"/>
    <property type="project" value="TreeGrafter"/>
</dbReference>
<dbReference type="InterPro" id="IPR008266">
    <property type="entry name" value="Tyr_kinase_AS"/>
</dbReference>
<dbReference type="GO" id="GO:0043408">
    <property type="term" value="P:regulation of MAPK cascade"/>
    <property type="evidence" value="ECO:0007669"/>
    <property type="project" value="TreeGrafter"/>
</dbReference>
<keyword evidence="1" id="KW-0547">Nucleotide-binding</keyword>
<protein>
    <submittedName>
        <fullName evidence="7">Tyrosine kinase receptor Cad96Ca</fullName>
    </submittedName>
</protein>
<evidence type="ECO:0000259" key="5">
    <source>
        <dbReference type="PROSITE" id="PS50011"/>
    </source>
</evidence>
<evidence type="ECO:0000256" key="1">
    <source>
        <dbReference type="ARBA" id="ARBA00022741"/>
    </source>
</evidence>
<sequence>MKENRCEDQFLYLILIGVLSSTLLVFVVLGVVFLRKYRFLLQTLKRLKETRFFLGSVPWLEQPSVAPLTPVEEGDESEAPPPQTPRTHLSEISTVRAPSKKLWKVLQEGPRFTKSDLNLLQLIKAGKEGVFYQARMVRGTCNGHGIFTCKISKEGVRAKHVDTEVSIMRKLMHHKNILQLLDWNTTEQPYVLIMEYVSFGTLRTFLQTNRVHLSADPELQSLLTIASYHIALAMQYLRSKMILHCDLALRNIMVNKFPWEVKLTEFGLARDLTRMTSRRRSSRWRNPRQRVPLRWYPPEYFKNNYYSFKGDVWAFGIVLWEMQMFGMLPYPNLETSEEVVYHICMGHKNTNPDGCRSEMLHIMRDCWQEPYTLRPTFTNIVSMLENILENDADYVDVESPQVLVKDRADYEETNSQRASVALNEEKSF</sequence>
<keyword evidence="7" id="KW-0418">Kinase</keyword>